<protein>
    <submittedName>
        <fullName evidence="2">Uncharacterized protein</fullName>
    </submittedName>
</protein>
<dbReference type="EMBL" id="ML734577">
    <property type="protein sequence ID" value="KAB8248711.1"/>
    <property type="molecule type" value="Genomic_DNA"/>
</dbReference>
<evidence type="ECO:0000256" key="1">
    <source>
        <dbReference type="SAM" id="SignalP"/>
    </source>
</evidence>
<dbReference type="VEuPathDB" id="FungiDB:AFLA_012441"/>
<sequence>MRSAYAAVPLALALRAAATTKDSWAFGNGFYSGPATNAHITKATWSLVPPTVPQGVEVQDSGDQVWVSLWIGLQHTNGDDSSYLYQPLLNWSPDQESQGCPATAEEWCVAASTYTPNGQNGQAYVTIPTGAQVDFEGEHHILDNHRDIFVQILTSQVTVENSKVYQTVTMDGKVISKETDDLDAELLYLYSGDECYTGSGNCGTLEAYSWNNITIHLSAEDEKFGDTLFLYKGSNSSGFTTSDGGKTWHAESINIEQDSWTGA</sequence>
<organism evidence="2">
    <name type="scientific">Aspergillus flavus</name>
    <dbReference type="NCBI Taxonomy" id="5059"/>
    <lineage>
        <taxon>Eukaryota</taxon>
        <taxon>Fungi</taxon>
        <taxon>Dikarya</taxon>
        <taxon>Ascomycota</taxon>
        <taxon>Pezizomycotina</taxon>
        <taxon>Eurotiomycetes</taxon>
        <taxon>Eurotiomycetidae</taxon>
        <taxon>Eurotiales</taxon>
        <taxon>Aspergillaceae</taxon>
        <taxon>Aspergillus</taxon>
        <taxon>Aspergillus subgen. Circumdati</taxon>
    </lineage>
</organism>
<dbReference type="AlphaFoldDB" id="A0A5N6H2H5"/>
<dbReference type="VEuPathDB" id="FungiDB:F9C07_2276907"/>
<feature type="chain" id="PRO_5024854982" evidence="1">
    <location>
        <begin position="19"/>
        <end position="263"/>
    </location>
</feature>
<reference evidence="2" key="1">
    <citation type="submission" date="2019-04" db="EMBL/GenBank/DDBJ databases">
        <title>Friends and foes A comparative genomics study of 23 Aspergillus species from section Flavi.</title>
        <authorList>
            <consortium name="DOE Joint Genome Institute"/>
            <person name="Kjaerbolling I."/>
            <person name="Vesth T."/>
            <person name="Frisvad J.C."/>
            <person name="Nybo J.L."/>
            <person name="Theobald S."/>
            <person name="Kildgaard S."/>
            <person name="Isbrandt T."/>
            <person name="Kuo A."/>
            <person name="Sato A."/>
            <person name="Lyhne E.K."/>
            <person name="Kogle M.E."/>
            <person name="Wiebenga A."/>
            <person name="Kun R.S."/>
            <person name="Lubbers R.J."/>
            <person name="Makela M.R."/>
            <person name="Barry K."/>
            <person name="Chovatia M."/>
            <person name="Clum A."/>
            <person name="Daum C."/>
            <person name="Haridas S."/>
            <person name="He G."/>
            <person name="LaButti K."/>
            <person name="Lipzen A."/>
            <person name="Mondo S."/>
            <person name="Riley R."/>
            <person name="Salamov A."/>
            <person name="Simmons B.A."/>
            <person name="Magnuson J.K."/>
            <person name="Henrissat B."/>
            <person name="Mortensen U.H."/>
            <person name="Larsen T.O."/>
            <person name="Devries R.P."/>
            <person name="Grigoriev I.V."/>
            <person name="Machida M."/>
            <person name="Baker S.E."/>
            <person name="Andersen M.R."/>
        </authorList>
    </citation>
    <scope>NUCLEOTIDE SEQUENCE [LARGE SCALE GENOMIC DNA]</scope>
    <source>
        <strain evidence="2">CBS 121.62</strain>
    </source>
</reference>
<keyword evidence="1" id="KW-0732">Signal</keyword>
<proteinExistence type="predicted"/>
<feature type="signal peptide" evidence="1">
    <location>
        <begin position="1"/>
        <end position="18"/>
    </location>
</feature>
<name>A0A5N6H2H5_ASPFL</name>
<gene>
    <name evidence="2" type="ORF">BDV35DRAFT_378699</name>
</gene>
<dbReference type="Proteomes" id="UP000325434">
    <property type="component" value="Unassembled WGS sequence"/>
</dbReference>
<evidence type="ECO:0000313" key="2">
    <source>
        <dbReference type="EMBL" id="KAB8248711.1"/>
    </source>
</evidence>
<accession>A0A5N6H2H5</accession>